<dbReference type="Pfam" id="PF05648">
    <property type="entry name" value="PEX11"/>
    <property type="match status" value="1"/>
</dbReference>
<dbReference type="InterPro" id="IPR008733">
    <property type="entry name" value="PEX11"/>
</dbReference>
<dbReference type="GO" id="GO:0005778">
    <property type="term" value="C:peroxisomal membrane"/>
    <property type="evidence" value="ECO:0007669"/>
    <property type="project" value="UniProtKB-SubCell"/>
</dbReference>
<evidence type="ECO:0000256" key="6">
    <source>
        <dbReference type="SAM" id="Phobius"/>
    </source>
</evidence>
<keyword evidence="6" id="KW-1133">Transmembrane helix</keyword>
<feature type="transmembrane region" description="Helical" evidence="6">
    <location>
        <begin position="26"/>
        <end position="47"/>
    </location>
</feature>
<organism evidence="7 8">
    <name type="scientific">Cymbomonas tetramitiformis</name>
    <dbReference type="NCBI Taxonomy" id="36881"/>
    <lineage>
        <taxon>Eukaryota</taxon>
        <taxon>Viridiplantae</taxon>
        <taxon>Chlorophyta</taxon>
        <taxon>Pyramimonadophyceae</taxon>
        <taxon>Pyramimonadales</taxon>
        <taxon>Pyramimonadaceae</taxon>
        <taxon>Cymbomonas</taxon>
    </lineage>
</organism>
<dbReference type="AlphaFoldDB" id="A0AAE0LEW5"/>
<comment type="similarity">
    <text evidence="2">Belongs to the peroxin-11 family.</text>
</comment>
<evidence type="ECO:0000256" key="5">
    <source>
        <dbReference type="ARBA" id="ARBA00023140"/>
    </source>
</evidence>
<evidence type="ECO:0000256" key="2">
    <source>
        <dbReference type="ARBA" id="ARBA00008194"/>
    </source>
</evidence>
<dbReference type="GO" id="GO:0044375">
    <property type="term" value="P:regulation of peroxisome size"/>
    <property type="evidence" value="ECO:0007669"/>
    <property type="project" value="UniProtKB-ARBA"/>
</dbReference>
<dbReference type="PANTHER" id="PTHR12652">
    <property type="entry name" value="PEROXISOMAL BIOGENESIS FACTOR 11"/>
    <property type="match status" value="1"/>
</dbReference>
<dbReference type="Proteomes" id="UP001190700">
    <property type="component" value="Unassembled WGS sequence"/>
</dbReference>
<gene>
    <name evidence="7" type="ORF">CYMTET_9407</name>
</gene>
<evidence type="ECO:0000256" key="1">
    <source>
        <dbReference type="ARBA" id="ARBA00004585"/>
    </source>
</evidence>
<protein>
    <submittedName>
        <fullName evidence="7">Uncharacterized protein</fullName>
    </submittedName>
</protein>
<name>A0AAE0LEW5_9CHLO</name>
<evidence type="ECO:0000313" key="7">
    <source>
        <dbReference type="EMBL" id="KAK3282871.1"/>
    </source>
</evidence>
<proteinExistence type="inferred from homology"/>
<keyword evidence="5" id="KW-0576">Peroxisome</keyword>
<dbReference type="GO" id="GO:0016559">
    <property type="term" value="P:peroxisome fission"/>
    <property type="evidence" value="ECO:0007669"/>
    <property type="project" value="InterPro"/>
</dbReference>
<evidence type="ECO:0000256" key="4">
    <source>
        <dbReference type="ARBA" id="ARBA00023136"/>
    </source>
</evidence>
<keyword evidence="6" id="KW-0812">Transmembrane</keyword>
<dbReference type="EMBL" id="LGRX02003118">
    <property type="protein sequence ID" value="KAK3282871.1"/>
    <property type="molecule type" value="Genomic_DNA"/>
</dbReference>
<comment type="subcellular location">
    <subcellularLocation>
        <location evidence="1">Peroxisome membrane</location>
        <topology evidence="1">Multi-pass membrane protein</topology>
    </subcellularLocation>
</comment>
<comment type="caution">
    <text evidence="7">The sequence shown here is derived from an EMBL/GenBank/DDBJ whole genome shotgun (WGS) entry which is preliminary data.</text>
</comment>
<keyword evidence="3" id="KW-0962">Peroxisome biogenesis</keyword>
<dbReference type="GO" id="GO:0042802">
    <property type="term" value="F:identical protein binding"/>
    <property type="evidence" value="ECO:0007669"/>
    <property type="project" value="UniProtKB-ARBA"/>
</dbReference>
<keyword evidence="4 6" id="KW-0472">Membrane</keyword>
<accession>A0AAE0LEW5</accession>
<sequence length="223" mass="23214">MATVPVDAYIKAANAFLAKSDGRDKLLAAIQYAAMVVSAGTAGNALLVQKSVSSARKPLRVMKPVETVLPLVFGPPSSAPLPLQALTKLRILAMAVYFGGDHVVWAGQAGILKDKDLVDNAQKCSLYGWLIGSLCVIADQGTGLVKLEAKAKELTEEAELAAAAAKRTTHAIAIAGSATQAIVALGLLKIVPMQPRTIGAIGVLSSLISCYQLMPAVEKPKQS</sequence>
<evidence type="ECO:0000313" key="8">
    <source>
        <dbReference type="Proteomes" id="UP001190700"/>
    </source>
</evidence>
<reference evidence="7 8" key="1">
    <citation type="journal article" date="2015" name="Genome Biol. Evol.">
        <title>Comparative Genomics of a Bacterivorous Green Alga Reveals Evolutionary Causalities and Consequences of Phago-Mixotrophic Mode of Nutrition.</title>
        <authorList>
            <person name="Burns J.A."/>
            <person name="Paasch A."/>
            <person name="Narechania A."/>
            <person name="Kim E."/>
        </authorList>
    </citation>
    <scope>NUCLEOTIDE SEQUENCE [LARGE SCALE GENOMIC DNA]</scope>
    <source>
        <strain evidence="7 8">PLY_AMNH</strain>
    </source>
</reference>
<keyword evidence="8" id="KW-1185">Reference proteome</keyword>
<evidence type="ECO:0000256" key="3">
    <source>
        <dbReference type="ARBA" id="ARBA00022593"/>
    </source>
</evidence>
<dbReference type="PANTHER" id="PTHR12652:SF50">
    <property type="entry name" value="PEROXIN 11"/>
    <property type="match status" value="1"/>
</dbReference>